<dbReference type="EMBL" id="ATFT01000028">
    <property type="protein sequence ID" value="EPI71771.1"/>
    <property type="molecule type" value="Genomic_DNA"/>
</dbReference>
<feature type="transmembrane region" description="Helical" evidence="1">
    <location>
        <begin position="12"/>
        <end position="37"/>
    </location>
</feature>
<reference evidence="2 3" key="1">
    <citation type="submission" date="2013-04" db="EMBL/GenBank/DDBJ databases">
        <authorList>
            <person name="McClelland M."/>
            <person name="Porwollik S."/>
            <person name="Desai P."/>
            <person name="Cheng P."/>
            <person name="Wollam A."/>
            <person name="Pepin K."/>
            <person name="Palsikar V.B."/>
            <person name="Fulton L."/>
            <person name="Fulton R."/>
            <person name="Delehaunty K."/>
            <person name="Fronick C."/>
            <person name="Godfrey J."/>
            <person name="Waligorski J."/>
            <person name="Appelbaum E."/>
            <person name="Tomlinson C."/>
            <person name="Warren W."/>
            <person name="Sodergren E."/>
            <person name="Weinstock G."/>
            <person name="Wilson R.K."/>
        </authorList>
    </citation>
    <scope>NUCLEOTIDE SEQUENCE [LARGE SCALE GENOMIC DNA]</scope>
    <source>
        <strain evidence="2 3">2009K0958</strain>
    </source>
</reference>
<gene>
    <name evidence="2" type="ORF">A673_01612</name>
</gene>
<sequence>MPDLINSASISSFFSFPFFLFSALSFSGSGYLAILIIKRFSV</sequence>
<keyword evidence="1" id="KW-1133">Transmembrane helix</keyword>
<protein>
    <submittedName>
        <fullName evidence="2">Uncharacterized protein</fullName>
    </submittedName>
</protein>
<accession>A0A656II62</accession>
<keyword evidence="1" id="KW-0472">Membrane</keyword>
<organism evidence="2 3">
    <name type="scientific">Salmonella enteritidis (strain 2009K0958)</name>
    <dbReference type="NCBI Taxonomy" id="1192586"/>
    <lineage>
        <taxon>Bacteria</taxon>
        <taxon>Pseudomonadati</taxon>
        <taxon>Pseudomonadota</taxon>
        <taxon>Gammaproteobacteria</taxon>
        <taxon>Enterobacterales</taxon>
        <taxon>Enterobacteriaceae</taxon>
        <taxon>Salmonella</taxon>
    </lineage>
</organism>
<name>A0A656II62_SALE2</name>
<evidence type="ECO:0000256" key="1">
    <source>
        <dbReference type="SAM" id="Phobius"/>
    </source>
</evidence>
<dbReference type="AlphaFoldDB" id="A0A656II62"/>
<dbReference type="Proteomes" id="UP000014535">
    <property type="component" value="Unassembled WGS sequence"/>
</dbReference>
<keyword evidence="1" id="KW-0812">Transmembrane</keyword>
<evidence type="ECO:0000313" key="2">
    <source>
        <dbReference type="EMBL" id="EPI71771.1"/>
    </source>
</evidence>
<evidence type="ECO:0000313" key="3">
    <source>
        <dbReference type="Proteomes" id="UP000014535"/>
    </source>
</evidence>
<comment type="caution">
    <text evidence="2">The sequence shown here is derived from an EMBL/GenBank/DDBJ whole genome shotgun (WGS) entry which is preliminary data.</text>
</comment>
<proteinExistence type="predicted"/>